<name>A0A6C0QZG1_9BACL</name>
<dbReference type="AlphaFoldDB" id="A0A6C0QZG1"/>
<proteinExistence type="predicted"/>
<protein>
    <submittedName>
        <fullName evidence="1">Uncharacterized protein</fullName>
    </submittedName>
</protein>
<sequence length="228" mass="26449">MEDNHRSTESIINLLNGIRKDIVQRSPDKKVGSSPCVIVGKPLLALKHVQDIVDGEDVITLSYSNLMANSVRNNKDYKDGQKWMLIDEAFVDSTPDRRKVLISIIKSIEYARLNHYKDAIKELSRHLRLTDDHNGQKTALMFIKMMLNEYSDYCDKPLWEIYCKINGTGFFDIPKIRESKGNRAPSSNEEFYKNTIYTSIALHVKIAEDEIYIVQFIKQKVVNLIMYW</sequence>
<gene>
    <name evidence="1" type="ORF">ERICV_04660</name>
</gene>
<evidence type="ECO:0000313" key="1">
    <source>
        <dbReference type="EMBL" id="QHZ53698.1"/>
    </source>
</evidence>
<dbReference type="RefSeq" id="WP_051427952.1">
    <property type="nucleotide sequence ID" value="NZ_CP019651.1"/>
</dbReference>
<organism evidence="1 2">
    <name type="scientific">Paenibacillus larvae subsp. larvae</name>
    <dbReference type="NCBI Taxonomy" id="147375"/>
    <lineage>
        <taxon>Bacteria</taxon>
        <taxon>Bacillati</taxon>
        <taxon>Bacillota</taxon>
        <taxon>Bacilli</taxon>
        <taxon>Bacillales</taxon>
        <taxon>Paenibacillaceae</taxon>
        <taxon>Paenibacillus</taxon>
    </lineage>
</organism>
<accession>A0A6C0QZG1</accession>
<dbReference type="Proteomes" id="UP000464330">
    <property type="component" value="Chromosome"/>
</dbReference>
<reference evidence="1 2" key="1">
    <citation type="journal article" date="2020" name="Int. J. Med. Microbiol.">
        <title>Discovery of Paenibacillus larvae ERIC V: Phenotypic and genomic comparison to genotypes ERIC I-IV reveal different inventories of virulence factors which correlate with epidemiological prevalences of American Foulbrood.</title>
        <authorList>
            <person name="Beims H."/>
            <person name="Bunk B."/>
            <person name="Erler S."/>
            <person name="Mohr K.I."/>
            <person name="Sproer C."/>
            <person name="Pradella S."/>
            <person name="Gunther G."/>
            <person name="Rohde M."/>
            <person name="von der Ohe W."/>
            <person name="Steinert M."/>
        </authorList>
    </citation>
    <scope>NUCLEOTIDE SEQUENCE [LARGE SCALE GENOMIC DNA]</scope>
    <source>
        <strain evidence="1">Eric_V</strain>
    </source>
</reference>
<evidence type="ECO:0000313" key="2">
    <source>
        <dbReference type="Proteomes" id="UP000464330"/>
    </source>
</evidence>
<dbReference type="EMBL" id="CP019717">
    <property type="protein sequence ID" value="QHZ53698.1"/>
    <property type="molecule type" value="Genomic_DNA"/>
</dbReference>